<dbReference type="AlphaFoldDB" id="A0A0H4T3I5"/>
<sequence length="264" mass="29570">MKKIYIALSVFIFVIGLLLTAIYAKYHQGQVAGIETSSQPVVRGIILPHHNLAESIISPSFESLKGNSYSHIVIFGPNHFEPNINSVVTATNISSFSFESNLMHIMLNIFPDILTSSEIVSKEHSITLHLPYLNNYFPKSSVIPLVISPFASKNDLYERIDYLTSIMPEDTLYIASVDFAHDVMQDTGLKNNEESINVISNFDYQSILSYKDDHMDSSLSIAMLLRAMQSQGTTKWETWHSSHASLLKDDPSSKGTSYVIGVFR</sequence>
<protein>
    <submittedName>
        <fullName evidence="1">Dioxygenase</fullName>
    </submittedName>
</protein>
<reference evidence="1" key="1">
    <citation type="journal article" date="2015" name="ISME J.">
        <title>Aquifer environment selects for microbial species cohorts in sediment and groundwater.</title>
        <authorList>
            <person name="Hug L.A."/>
            <person name="Thomas B.C."/>
            <person name="Brown C.T."/>
            <person name="Frischkorn K.R."/>
            <person name="Williams K.H."/>
            <person name="Tringe S.G."/>
            <person name="Banfield J.F."/>
        </authorList>
    </citation>
    <scope>NUCLEOTIDE SEQUENCE</scope>
</reference>
<dbReference type="GO" id="GO:0051213">
    <property type="term" value="F:dioxygenase activity"/>
    <property type="evidence" value="ECO:0007669"/>
    <property type="project" value="UniProtKB-KW"/>
</dbReference>
<dbReference type="Gene3D" id="3.40.830.10">
    <property type="entry name" value="LigB-like"/>
    <property type="match status" value="1"/>
</dbReference>
<name>A0A0H4T3I5_9BACT</name>
<keyword evidence="1" id="KW-0223">Dioxygenase</keyword>
<dbReference type="EMBL" id="KT006999">
    <property type="protein sequence ID" value="AKQ02251.1"/>
    <property type="molecule type" value="Genomic_DNA"/>
</dbReference>
<accession>A0A0H4T3I5</accession>
<keyword evidence="1" id="KW-0560">Oxidoreductase</keyword>
<proteinExistence type="predicted"/>
<dbReference type="Pfam" id="PF01875">
    <property type="entry name" value="Memo"/>
    <property type="match status" value="1"/>
</dbReference>
<dbReference type="InterPro" id="IPR002737">
    <property type="entry name" value="MEMO1_fam"/>
</dbReference>
<organism evidence="1">
    <name type="scientific">uncultured Microgenomates bacterium Rifle_16ft_4_minimus_37633</name>
    <dbReference type="NCBI Taxonomy" id="1665114"/>
    <lineage>
        <taxon>Bacteria</taxon>
        <taxon>Candidatus Microgenomatota</taxon>
        <taxon>environmental samples</taxon>
    </lineage>
</organism>
<evidence type="ECO:0000313" key="1">
    <source>
        <dbReference type="EMBL" id="AKQ02251.1"/>
    </source>
</evidence>
<dbReference type="NCBIfam" id="TIGR04336">
    <property type="entry name" value="AmmeMemoSam_B"/>
    <property type="match status" value="1"/>
</dbReference>